<protein>
    <recommendedName>
        <fullName evidence="4">Protein LNK2</fullName>
    </recommendedName>
</protein>
<evidence type="ECO:0000256" key="1">
    <source>
        <dbReference type="SAM" id="MobiDB-lite"/>
    </source>
</evidence>
<dbReference type="Proteomes" id="UP001231189">
    <property type="component" value="Unassembled WGS sequence"/>
</dbReference>
<dbReference type="GO" id="GO:0006355">
    <property type="term" value="P:regulation of DNA-templated transcription"/>
    <property type="evidence" value="ECO:0007669"/>
    <property type="project" value="InterPro"/>
</dbReference>
<name>A0AAD8WLS2_LOLMU</name>
<feature type="region of interest" description="Disordered" evidence="1">
    <location>
        <begin position="478"/>
        <end position="514"/>
    </location>
</feature>
<dbReference type="EMBL" id="JAUUTY010000003">
    <property type="protein sequence ID" value="KAK1665078.1"/>
    <property type="molecule type" value="Genomic_DNA"/>
</dbReference>
<comment type="caution">
    <text evidence="2">The sequence shown here is derived from an EMBL/GenBank/DDBJ whole genome shotgun (WGS) entry which is preliminary data.</text>
</comment>
<feature type="compositionally biased region" description="Polar residues" evidence="1">
    <location>
        <begin position="334"/>
        <end position="348"/>
    </location>
</feature>
<feature type="region of interest" description="Disordered" evidence="1">
    <location>
        <begin position="1"/>
        <end position="86"/>
    </location>
</feature>
<feature type="compositionally biased region" description="Polar residues" evidence="1">
    <location>
        <begin position="248"/>
        <end position="259"/>
    </location>
</feature>
<dbReference type="PANTHER" id="PTHR33334">
    <property type="entry name" value="PROTEIN LNK1"/>
    <property type="match status" value="1"/>
</dbReference>
<gene>
    <name evidence="2" type="ORF">QYE76_053237</name>
</gene>
<evidence type="ECO:0000313" key="3">
    <source>
        <dbReference type="Proteomes" id="UP001231189"/>
    </source>
</evidence>
<sequence>MLDWNDEDQQQAGDKIWAELNGNEDPMPPNDTKNDGTSVSAGYQKKNDNEAATVPVLAEPTSDGPTGHPALQKQPTPLDMESWPDLPSLTTTLDRNDYIASTYLDFSSAPAVQKVAGITSVQLNGEPEVFGSEHDEKSNSFLDCNWGNIGDFDDFDRLFSNSEALFHDEVAVNGSNFLSTSSSVVDGTVQSIPSLRASFSKQPSSDSGSSSVLINDTLNGIAKQENEGDVQKRPTKSRRKPEERSKSKTSNTTSGFSQEHTIDSLHSLSRPPAQHVQTHQYTLLHDSKYMERFQHANQFKFPGYGYPAWSFPSIPLVSNIQAEGHQANPVPASCRTSVDSPKQSSSTEKPLMMTPQEKIEKLRRRQQRQALIAIQQQKQQFGQEGSGSSTLVAQAYSPRKKNPDYSSGIIDENAPQQTSAGHEEIQRESGIPDDPFLEENIYYELKDVLGKLDTSTRLSIRDSLLRLANSSSQRQIAGYRTISDKSKREEDEITENGTSNKRKRSLSKESETDTNPIDRIVAHLLFHRPCSKFATSAKEETLLLTPVSLEADPKMPRNTPLVPSAGQ</sequence>
<feature type="region of interest" description="Disordered" evidence="1">
    <location>
        <begin position="397"/>
        <end position="433"/>
    </location>
</feature>
<keyword evidence="3" id="KW-1185">Reference proteome</keyword>
<evidence type="ECO:0008006" key="4">
    <source>
        <dbReference type="Google" id="ProtNLM"/>
    </source>
</evidence>
<dbReference type="PANTHER" id="PTHR33334:SF5">
    <property type="entry name" value="PROTEIN LNK2"/>
    <property type="match status" value="1"/>
</dbReference>
<dbReference type="InterPro" id="IPR039928">
    <property type="entry name" value="LNK"/>
</dbReference>
<dbReference type="GO" id="GO:0007623">
    <property type="term" value="P:circadian rhythm"/>
    <property type="evidence" value="ECO:0007669"/>
    <property type="project" value="InterPro"/>
</dbReference>
<dbReference type="AlphaFoldDB" id="A0AAD8WLS2"/>
<accession>A0AAD8WLS2</accession>
<feature type="region of interest" description="Disordered" evidence="1">
    <location>
        <begin position="219"/>
        <end position="259"/>
    </location>
</feature>
<evidence type="ECO:0000313" key="2">
    <source>
        <dbReference type="EMBL" id="KAK1665078.1"/>
    </source>
</evidence>
<feature type="region of interest" description="Disordered" evidence="1">
    <location>
        <begin position="327"/>
        <end position="355"/>
    </location>
</feature>
<reference evidence="2" key="1">
    <citation type="submission" date="2023-07" db="EMBL/GenBank/DDBJ databases">
        <title>A chromosome-level genome assembly of Lolium multiflorum.</title>
        <authorList>
            <person name="Chen Y."/>
            <person name="Copetti D."/>
            <person name="Kolliker R."/>
            <person name="Studer B."/>
        </authorList>
    </citation>
    <scope>NUCLEOTIDE SEQUENCE</scope>
    <source>
        <strain evidence="2">02402/16</strain>
        <tissue evidence="2">Leaf</tissue>
    </source>
</reference>
<proteinExistence type="predicted"/>
<organism evidence="2 3">
    <name type="scientific">Lolium multiflorum</name>
    <name type="common">Italian ryegrass</name>
    <name type="synonym">Lolium perenne subsp. multiflorum</name>
    <dbReference type="NCBI Taxonomy" id="4521"/>
    <lineage>
        <taxon>Eukaryota</taxon>
        <taxon>Viridiplantae</taxon>
        <taxon>Streptophyta</taxon>
        <taxon>Embryophyta</taxon>
        <taxon>Tracheophyta</taxon>
        <taxon>Spermatophyta</taxon>
        <taxon>Magnoliopsida</taxon>
        <taxon>Liliopsida</taxon>
        <taxon>Poales</taxon>
        <taxon>Poaceae</taxon>
        <taxon>BOP clade</taxon>
        <taxon>Pooideae</taxon>
        <taxon>Poodae</taxon>
        <taxon>Poeae</taxon>
        <taxon>Poeae Chloroplast Group 2 (Poeae type)</taxon>
        <taxon>Loliodinae</taxon>
        <taxon>Loliinae</taxon>
        <taxon>Lolium</taxon>
    </lineage>
</organism>